<evidence type="ECO:0000256" key="1">
    <source>
        <dbReference type="ARBA" id="ARBA00023015"/>
    </source>
</evidence>
<keyword evidence="3" id="KW-0804">Transcription</keyword>
<evidence type="ECO:0000256" key="3">
    <source>
        <dbReference type="ARBA" id="ARBA00023163"/>
    </source>
</evidence>
<dbReference type="SUPFAM" id="SSF48008">
    <property type="entry name" value="GntR ligand-binding domain-like"/>
    <property type="match status" value="1"/>
</dbReference>
<dbReference type="AlphaFoldDB" id="A0A256FBC2"/>
<sequence>MRVGEEEGVVGKERGDDPVFLVFGYLVRPDELRMDADRAPLFGQGNRAAILTGMVVWYIADLEEDECMHSQLLQPKHISVVDQLYAALRAAIIDNALSPGTRISEAEVAQQYGVSRQPVREAFITLANEGLLEVRPQRGTFIAKISLQAVMDARFVREAVEADIVKLLAQSPDDVLVTKLRAQLLRQEEIIGGSARDFMDADEIFHRTLAEGAGKGKAWRVVVEMKAQMDRVRFLSSMHFPVARLIAQHREVVEAIAVGDASRAEQFMRQHLQGILIDLPVIEQERPEYFL</sequence>
<dbReference type="InterPro" id="IPR008920">
    <property type="entry name" value="TF_FadR/GntR_C"/>
</dbReference>
<gene>
    <name evidence="5" type="ORF">CEV31_3683</name>
</gene>
<evidence type="ECO:0000256" key="2">
    <source>
        <dbReference type="ARBA" id="ARBA00023125"/>
    </source>
</evidence>
<dbReference type="Gene3D" id="1.10.10.10">
    <property type="entry name" value="Winged helix-like DNA-binding domain superfamily/Winged helix DNA-binding domain"/>
    <property type="match status" value="1"/>
</dbReference>
<dbReference type="GO" id="GO:0003700">
    <property type="term" value="F:DNA-binding transcription factor activity"/>
    <property type="evidence" value="ECO:0007669"/>
    <property type="project" value="InterPro"/>
</dbReference>
<evidence type="ECO:0000313" key="6">
    <source>
        <dbReference type="Proteomes" id="UP000215590"/>
    </source>
</evidence>
<dbReference type="SMART" id="SM00895">
    <property type="entry name" value="FCD"/>
    <property type="match status" value="1"/>
</dbReference>
<dbReference type="SMART" id="SM00345">
    <property type="entry name" value="HTH_GNTR"/>
    <property type="match status" value="1"/>
</dbReference>
<protein>
    <submittedName>
        <fullName evidence="5">FCD domain protein</fullName>
    </submittedName>
</protein>
<keyword evidence="6" id="KW-1185">Reference proteome</keyword>
<dbReference type="EMBL" id="NNRJ01000058">
    <property type="protein sequence ID" value="OYR12073.1"/>
    <property type="molecule type" value="Genomic_DNA"/>
</dbReference>
<proteinExistence type="predicted"/>
<dbReference type="Pfam" id="PF00392">
    <property type="entry name" value="GntR"/>
    <property type="match status" value="1"/>
</dbReference>
<dbReference type="Gene3D" id="1.20.120.530">
    <property type="entry name" value="GntR ligand-binding domain-like"/>
    <property type="match status" value="1"/>
</dbReference>
<keyword evidence="1" id="KW-0805">Transcription regulation</keyword>
<dbReference type="PANTHER" id="PTHR43537">
    <property type="entry name" value="TRANSCRIPTIONAL REGULATOR, GNTR FAMILY"/>
    <property type="match status" value="1"/>
</dbReference>
<accession>A0A256FBC2</accession>
<dbReference type="InterPro" id="IPR036390">
    <property type="entry name" value="WH_DNA-bd_sf"/>
</dbReference>
<dbReference type="Pfam" id="PF07729">
    <property type="entry name" value="FCD"/>
    <property type="match status" value="1"/>
</dbReference>
<evidence type="ECO:0000259" key="4">
    <source>
        <dbReference type="PROSITE" id="PS50949"/>
    </source>
</evidence>
<dbReference type="CDD" id="cd07377">
    <property type="entry name" value="WHTH_GntR"/>
    <property type="match status" value="1"/>
</dbReference>
<dbReference type="PROSITE" id="PS50949">
    <property type="entry name" value="HTH_GNTR"/>
    <property type="match status" value="1"/>
</dbReference>
<dbReference type="SUPFAM" id="SSF46785">
    <property type="entry name" value="Winged helix' DNA-binding domain"/>
    <property type="match status" value="1"/>
</dbReference>
<reference evidence="5 6" key="1">
    <citation type="submission" date="2017-07" db="EMBL/GenBank/DDBJ databases">
        <title>Phylogenetic study on the rhizospheric bacterium Ochrobactrum sp. A44.</title>
        <authorList>
            <person name="Krzyzanowska D.M."/>
            <person name="Ossowicki A."/>
            <person name="Rajewska M."/>
            <person name="Maciag T."/>
            <person name="Kaczynski Z."/>
            <person name="Czerwicka M."/>
            <person name="Jafra S."/>
        </authorList>
    </citation>
    <scope>NUCLEOTIDE SEQUENCE [LARGE SCALE GENOMIC DNA]</scope>
    <source>
        <strain evidence="5 6">DSM 7216</strain>
    </source>
</reference>
<comment type="caution">
    <text evidence="5">The sequence shown here is derived from an EMBL/GenBank/DDBJ whole genome shotgun (WGS) entry which is preliminary data.</text>
</comment>
<dbReference type="InterPro" id="IPR036388">
    <property type="entry name" value="WH-like_DNA-bd_sf"/>
</dbReference>
<dbReference type="InterPro" id="IPR011711">
    <property type="entry name" value="GntR_C"/>
</dbReference>
<dbReference type="PRINTS" id="PR00035">
    <property type="entry name" value="HTHGNTR"/>
</dbReference>
<keyword evidence="2" id="KW-0238">DNA-binding</keyword>
<dbReference type="PANTHER" id="PTHR43537:SF45">
    <property type="entry name" value="GNTR FAMILY REGULATORY PROTEIN"/>
    <property type="match status" value="1"/>
</dbReference>
<name>A0A256FBC2_9HYPH</name>
<dbReference type="GO" id="GO:0003677">
    <property type="term" value="F:DNA binding"/>
    <property type="evidence" value="ECO:0007669"/>
    <property type="project" value="UniProtKB-KW"/>
</dbReference>
<dbReference type="InterPro" id="IPR000524">
    <property type="entry name" value="Tscrpt_reg_HTH_GntR"/>
</dbReference>
<organism evidence="5 6">
    <name type="scientific">Brucella thiophenivorans</name>
    <dbReference type="NCBI Taxonomy" id="571255"/>
    <lineage>
        <taxon>Bacteria</taxon>
        <taxon>Pseudomonadati</taxon>
        <taxon>Pseudomonadota</taxon>
        <taxon>Alphaproteobacteria</taxon>
        <taxon>Hyphomicrobiales</taxon>
        <taxon>Brucellaceae</taxon>
        <taxon>Brucella/Ochrobactrum group</taxon>
        <taxon>Brucella</taxon>
    </lineage>
</organism>
<dbReference type="Proteomes" id="UP000215590">
    <property type="component" value="Unassembled WGS sequence"/>
</dbReference>
<feature type="domain" description="HTH gntR-type" evidence="4">
    <location>
        <begin position="78"/>
        <end position="145"/>
    </location>
</feature>
<evidence type="ECO:0000313" key="5">
    <source>
        <dbReference type="EMBL" id="OYR12073.1"/>
    </source>
</evidence>